<protein>
    <recommendedName>
        <fullName evidence="6">Probable septum site-determining protein MinC</fullName>
    </recommendedName>
</protein>
<comment type="function">
    <text evidence="5 6">Cell division inhibitor that blocks the formation of polar Z ring septums. Rapidly oscillates between the poles of the cell to destabilize FtsZ filaments that have formed before they mature into polar Z rings. Prevents FtsZ polymerization.</text>
</comment>
<evidence type="ECO:0000256" key="5">
    <source>
        <dbReference type="ARBA" id="ARBA00025606"/>
    </source>
</evidence>
<dbReference type="NCBIfam" id="TIGR01222">
    <property type="entry name" value="minC"/>
    <property type="match status" value="1"/>
</dbReference>
<feature type="domain" description="Septum formation inhibitor MinC N-terminal" evidence="9">
    <location>
        <begin position="9"/>
        <end position="70"/>
    </location>
</feature>
<evidence type="ECO:0000256" key="2">
    <source>
        <dbReference type="ARBA" id="ARBA00022618"/>
    </source>
</evidence>
<evidence type="ECO:0000256" key="6">
    <source>
        <dbReference type="HAMAP-Rule" id="MF_00267"/>
    </source>
</evidence>
<dbReference type="PANTHER" id="PTHR34108">
    <property type="entry name" value="SEPTUM SITE-DETERMINING PROTEIN MINC"/>
    <property type="match status" value="1"/>
</dbReference>
<evidence type="ECO:0000259" key="8">
    <source>
        <dbReference type="Pfam" id="PF03775"/>
    </source>
</evidence>
<evidence type="ECO:0000256" key="7">
    <source>
        <dbReference type="SAM" id="MobiDB-lite"/>
    </source>
</evidence>
<dbReference type="PANTHER" id="PTHR34108:SF1">
    <property type="entry name" value="SEPTUM SITE-DETERMINING PROTEIN MINC"/>
    <property type="match status" value="1"/>
</dbReference>
<comment type="subunit">
    <text evidence="6">Interacts with MinD and FtsZ.</text>
</comment>
<gene>
    <name evidence="6 10" type="primary">minC</name>
    <name evidence="10" type="ORF">NQF86_05825</name>
</gene>
<dbReference type="Proteomes" id="UP001165576">
    <property type="component" value="Unassembled WGS sequence"/>
</dbReference>
<evidence type="ECO:0000256" key="4">
    <source>
        <dbReference type="ARBA" id="ARBA00023306"/>
    </source>
</evidence>
<dbReference type="InterPro" id="IPR007874">
    <property type="entry name" value="MinC_N"/>
</dbReference>
<dbReference type="Gene3D" id="2.160.20.70">
    <property type="match status" value="1"/>
</dbReference>
<evidence type="ECO:0000256" key="3">
    <source>
        <dbReference type="ARBA" id="ARBA00023210"/>
    </source>
</evidence>
<dbReference type="Pfam" id="PF03775">
    <property type="entry name" value="MinC_C"/>
    <property type="match status" value="1"/>
</dbReference>
<feature type="domain" description="Septum formation inhibitor MinC C-terminal" evidence="8">
    <location>
        <begin position="125"/>
        <end position="225"/>
    </location>
</feature>
<name>A0ABT3WGS0_9PROT</name>
<keyword evidence="11" id="KW-1185">Reference proteome</keyword>
<evidence type="ECO:0000313" key="11">
    <source>
        <dbReference type="Proteomes" id="UP001165576"/>
    </source>
</evidence>
<evidence type="ECO:0000313" key="10">
    <source>
        <dbReference type="EMBL" id="MCX5618181.1"/>
    </source>
</evidence>
<comment type="caution">
    <text evidence="10">The sequence shown here is derived from an EMBL/GenBank/DDBJ whole genome shotgun (WGS) entry which is preliminary data.</text>
</comment>
<dbReference type="SUPFAM" id="SSF63848">
    <property type="entry name" value="Cell-division inhibitor MinC, C-terminal domain"/>
    <property type="match status" value="1"/>
</dbReference>
<evidence type="ECO:0000259" key="9">
    <source>
        <dbReference type="Pfam" id="PF05209"/>
    </source>
</evidence>
<evidence type="ECO:0000256" key="1">
    <source>
        <dbReference type="ARBA" id="ARBA00006291"/>
    </source>
</evidence>
<keyword evidence="2 6" id="KW-0132">Cell division</keyword>
<reference evidence="10" key="1">
    <citation type="submission" date="2022-07" db="EMBL/GenBank/DDBJ databases">
        <title>Bombella genomes.</title>
        <authorList>
            <person name="Harer L."/>
            <person name="Styblova S."/>
            <person name="Ehrmann M."/>
        </authorList>
    </citation>
    <scope>NUCLEOTIDE SEQUENCE</scope>
    <source>
        <strain evidence="10">TMW 2.2543</strain>
    </source>
</reference>
<dbReference type="InterPro" id="IPR005526">
    <property type="entry name" value="Septum_form_inhib_MinC_C"/>
</dbReference>
<feature type="region of interest" description="Disordered" evidence="7">
    <location>
        <begin position="99"/>
        <end position="119"/>
    </location>
</feature>
<dbReference type="EMBL" id="JANIDY010000002">
    <property type="protein sequence ID" value="MCX5618181.1"/>
    <property type="molecule type" value="Genomic_DNA"/>
</dbReference>
<organism evidence="10 11">
    <name type="scientific">Bombella pluederhausensis</name>
    <dbReference type="NCBI Taxonomy" id="2967336"/>
    <lineage>
        <taxon>Bacteria</taxon>
        <taxon>Pseudomonadati</taxon>
        <taxon>Pseudomonadota</taxon>
        <taxon>Alphaproteobacteria</taxon>
        <taxon>Acetobacterales</taxon>
        <taxon>Acetobacteraceae</taxon>
        <taxon>Bombella</taxon>
    </lineage>
</organism>
<dbReference type="Pfam" id="PF05209">
    <property type="entry name" value="MinC_N"/>
    <property type="match status" value="1"/>
</dbReference>
<dbReference type="HAMAP" id="MF_00267">
    <property type="entry name" value="MinC"/>
    <property type="match status" value="1"/>
</dbReference>
<comment type="similarity">
    <text evidence="1 6">Belongs to the MinC family.</text>
</comment>
<dbReference type="Gene3D" id="3.30.70.260">
    <property type="match status" value="1"/>
</dbReference>
<sequence>MTIRARGRSFLALILSPEAPLKDWLAGLDEHMRRAAGFFNRQPVILDLSLLNENTEGLVDFQQELRQRHVHLIGIEGADPHWRALQSWEWPIELRGGRPSGPVTLPEEDNKDTPPTTPTLREPLIVNRVVRSGQSIHNPDGDVIILGAVSSGAEIIAGGSIHVYGPLRGRAIAGVDGHPQARIYTAKMEAELLAIDGFYMVAEEMPDEPIGKASQVYLENEHLKVVPLQAGVVKS</sequence>
<keyword evidence="3 6" id="KW-0717">Septation</keyword>
<accession>A0ABT3WGS0</accession>
<proteinExistence type="inferred from homology"/>
<dbReference type="InterPro" id="IPR016098">
    <property type="entry name" value="CAP/MinC_C"/>
</dbReference>
<keyword evidence="4 6" id="KW-0131">Cell cycle</keyword>
<dbReference type="InterPro" id="IPR013033">
    <property type="entry name" value="MinC"/>
</dbReference>
<dbReference type="InterPro" id="IPR036145">
    <property type="entry name" value="MinC_C_sf"/>
</dbReference>